<evidence type="ECO:0000313" key="4">
    <source>
        <dbReference type="EMBL" id="EGK71725.1"/>
    </source>
</evidence>
<dbReference type="EMBL" id="AFHG01000048">
    <property type="protein sequence ID" value="EGK71725.1"/>
    <property type="molecule type" value="Genomic_DNA"/>
</dbReference>
<feature type="region of interest" description="Disordered" evidence="1">
    <location>
        <begin position="32"/>
        <end position="117"/>
    </location>
</feature>
<gene>
    <name evidence="4" type="ORF">METUNv1_01949</name>
</gene>
<feature type="domain" description="DUF4124" evidence="3">
    <location>
        <begin position="9"/>
        <end position="62"/>
    </location>
</feature>
<comment type="caution">
    <text evidence="4">The sequence shown here is derived from an EMBL/GenBank/DDBJ whole genome shotgun (WGS) entry which is preliminary data.</text>
</comment>
<name>F5RCE5_METUF</name>
<dbReference type="AlphaFoldDB" id="F5RCE5"/>
<feature type="compositionally biased region" description="Pro residues" evidence="1">
    <location>
        <begin position="151"/>
        <end position="174"/>
    </location>
</feature>
<feature type="chain" id="PRO_5003327150" description="DUF4124 domain-containing protein" evidence="2">
    <location>
        <begin position="20"/>
        <end position="174"/>
    </location>
</feature>
<evidence type="ECO:0000259" key="3">
    <source>
        <dbReference type="Pfam" id="PF13511"/>
    </source>
</evidence>
<reference evidence="4 5" key="1">
    <citation type="journal article" date="2011" name="J. Bacteriol.">
        <title>Genome sequence of Methyloversatilis universalis FAM5T, a methylotrophic representative of the order Rhodocyclales.</title>
        <authorList>
            <person name="Kittichotirat W."/>
            <person name="Good N.M."/>
            <person name="Hall R."/>
            <person name="Bringel F."/>
            <person name="Lajus A."/>
            <person name="Medigue C."/>
            <person name="Smalley N.E."/>
            <person name="Beck D."/>
            <person name="Bumgarner R."/>
            <person name="Vuilleumier S."/>
            <person name="Kalyuzhnaya M.G."/>
        </authorList>
    </citation>
    <scope>NUCLEOTIDE SEQUENCE [LARGE SCALE GENOMIC DNA]</scope>
    <source>
        <strain evidence="5">ATCC BAA-1314 / JCM 13912 / FAM5</strain>
    </source>
</reference>
<keyword evidence="2" id="KW-0732">Signal</keyword>
<feature type="region of interest" description="Disordered" evidence="1">
    <location>
        <begin position="149"/>
        <end position="174"/>
    </location>
</feature>
<evidence type="ECO:0000256" key="2">
    <source>
        <dbReference type="SAM" id="SignalP"/>
    </source>
</evidence>
<protein>
    <recommendedName>
        <fullName evidence="3">DUF4124 domain-containing protein</fullName>
    </recommendedName>
</protein>
<accession>F5RCE5</accession>
<dbReference type="Proteomes" id="UP000005019">
    <property type="component" value="Unassembled WGS sequence"/>
</dbReference>
<sequence>MNGRTFICLLALLPLGALADGTVHRWVDERGVVNYGDKPPPDRKATPVPITDPLTVSRPPAPTTPSDAAAPPARAGTPPMDRDAVRQEIESTLRREQAAQAQEAERNQEKARAEARRRCEEQRRVDCDQAQPDDLYIAPPRIVRRHYPITPVIPPRPADPPAPPVLKAPRPASP</sequence>
<evidence type="ECO:0000313" key="5">
    <source>
        <dbReference type="Proteomes" id="UP000005019"/>
    </source>
</evidence>
<dbReference type="eggNOG" id="ENOG5034CFR">
    <property type="taxonomic scope" value="Bacteria"/>
</dbReference>
<feature type="signal peptide" evidence="2">
    <location>
        <begin position="1"/>
        <end position="19"/>
    </location>
</feature>
<evidence type="ECO:0000256" key="1">
    <source>
        <dbReference type="SAM" id="MobiDB-lite"/>
    </source>
</evidence>
<feature type="compositionally biased region" description="Basic and acidic residues" evidence="1">
    <location>
        <begin position="80"/>
        <end position="117"/>
    </location>
</feature>
<dbReference type="OrthoDB" id="8565937at2"/>
<dbReference type="RefSeq" id="WP_008061160.1">
    <property type="nucleotide sequence ID" value="NZ_AFHG01000048.1"/>
</dbReference>
<organism evidence="4 5">
    <name type="scientific">Methyloversatilis universalis (strain ATCC BAA-1314 / DSM 25237 / JCM 13912 / CCUG 52030 / FAM5)</name>
    <dbReference type="NCBI Taxonomy" id="1000565"/>
    <lineage>
        <taxon>Bacteria</taxon>
        <taxon>Pseudomonadati</taxon>
        <taxon>Pseudomonadota</taxon>
        <taxon>Betaproteobacteria</taxon>
        <taxon>Nitrosomonadales</taxon>
        <taxon>Sterolibacteriaceae</taxon>
        <taxon>Methyloversatilis</taxon>
    </lineage>
</organism>
<proteinExistence type="predicted"/>
<dbReference type="Pfam" id="PF13511">
    <property type="entry name" value="DUF4124"/>
    <property type="match status" value="1"/>
</dbReference>
<dbReference type="InterPro" id="IPR025392">
    <property type="entry name" value="DUF4124"/>
</dbReference>
<feature type="compositionally biased region" description="Low complexity" evidence="1">
    <location>
        <begin position="64"/>
        <end position="79"/>
    </location>
</feature>
<keyword evidence="5" id="KW-1185">Reference proteome</keyword>